<evidence type="ECO:0000256" key="2">
    <source>
        <dbReference type="ARBA" id="ARBA00023235"/>
    </source>
</evidence>
<dbReference type="Proteomes" id="UP000586305">
    <property type="component" value="Unassembled WGS sequence"/>
</dbReference>
<dbReference type="InterPro" id="IPR001920">
    <property type="entry name" value="Asp/Glu_race"/>
</dbReference>
<keyword evidence="4" id="KW-1185">Reference proteome</keyword>
<dbReference type="Pfam" id="PF01177">
    <property type="entry name" value="Asp_Glu_race"/>
    <property type="match status" value="1"/>
</dbReference>
<evidence type="ECO:0000256" key="1">
    <source>
        <dbReference type="ARBA" id="ARBA00007847"/>
    </source>
</evidence>
<evidence type="ECO:0000313" key="3">
    <source>
        <dbReference type="EMBL" id="NOU50599.1"/>
    </source>
</evidence>
<dbReference type="PANTHER" id="PTHR21198:SF7">
    <property type="entry name" value="ASPARTATE-GLUTAMATE RACEMASE FAMILY"/>
    <property type="match status" value="1"/>
</dbReference>
<dbReference type="SUPFAM" id="SSF53681">
    <property type="entry name" value="Aspartate/glutamate racemase"/>
    <property type="match status" value="2"/>
</dbReference>
<organism evidence="3 4">
    <name type="scientific">Pseudoalteromonas caenipelagi</name>
    <dbReference type="NCBI Taxonomy" id="2726988"/>
    <lineage>
        <taxon>Bacteria</taxon>
        <taxon>Pseudomonadati</taxon>
        <taxon>Pseudomonadota</taxon>
        <taxon>Gammaproteobacteria</taxon>
        <taxon>Alteromonadales</taxon>
        <taxon>Pseudoalteromonadaceae</taxon>
        <taxon>Pseudoalteromonas</taxon>
    </lineage>
</organism>
<dbReference type="AlphaFoldDB" id="A0A849VAE3"/>
<dbReference type="InterPro" id="IPR018187">
    <property type="entry name" value="Asp/Glu_racemase_AS_1"/>
</dbReference>
<comment type="similarity">
    <text evidence="1">Belongs to the aspartate/glutamate racemases family.</text>
</comment>
<accession>A0A849VAE3</accession>
<dbReference type="RefSeq" id="WP_171625686.1">
    <property type="nucleotide sequence ID" value="NZ_JABBPG010000003.1"/>
</dbReference>
<sequence>MKTIGLLGGMSWESTLSYYRFINEAVKSKLGGLNSAKIILHSVNFADIEALQRTGDWHQCGQVLGEAAQGLELAGAQFIVICTNTMHKVFEQISQHTSLPVLHVADVVANALKAQNVECTALLGTRFTMQESFYIERLKSHGLSVIVPSEIEQEAVDSIIYQELCLGKIVPSSKAKYVEIINALAQRGAQGVILGCTEIGLLISQQDSVLPLFDTTYLHAQAVVNYAIKSS</sequence>
<dbReference type="PANTHER" id="PTHR21198">
    <property type="entry name" value="GLUTAMATE RACEMASE"/>
    <property type="match status" value="1"/>
</dbReference>
<dbReference type="InterPro" id="IPR004380">
    <property type="entry name" value="Asp_race"/>
</dbReference>
<reference evidence="3 4" key="1">
    <citation type="submission" date="2020-04" db="EMBL/GenBank/DDBJ databases">
        <title>Pseudoalteromonas caenipelagi sp. nov., isolated from a tidal flat.</title>
        <authorList>
            <person name="Park S."/>
            <person name="Yoon J.-H."/>
        </authorList>
    </citation>
    <scope>NUCLEOTIDE SEQUENCE [LARGE SCALE GENOMIC DNA]</scope>
    <source>
        <strain evidence="3 4">JBTF-M23</strain>
    </source>
</reference>
<name>A0A849VAE3_9GAMM</name>
<gene>
    <name evidence="3" type="ORF">HG263_08595</name>
</gene>
<proteinExistence type="inferred from homology"/>
<keyword evidence="2" id="KW-0413">Isomerase</keyword>
<evidence type="ECO:0000313" key="4">
    <source>
        <dbReference type="Proteomes" id="UP000586305"/>
    </source>
</evidence>
<comment type="caution">
    <text evidence="3">The sequence shown here is derived from an EMBL/GenBank/DDBJ whole genome shotgun (WGS) entry which is preliminary data.</text>
</comment>
<dbReference type="EMBL" id="JABBPG010000003">
    <property type="protein sequence ID" value="NOU50599.1"/>
    <property type="molecule type" value="Genomic_DNA"/>
</dbReference>
<dbReference type="GO" id="GO:0047661">
    <property type="term" value="F:amino-acid racemase activity"/>
    <property type="evidence" value="ECO:0007669"/>
    <property type="project" value="InterPro"/>
</dbReference>
<dbReference type="Gene3D" id="3.40.50.1860">
    <property type="match status" value="2"/>
</dbReference>
<dbReference type="NCBIfam" id="TIGR00035">
    <property type="entry name" value="asp_race"/>
    <property type="match status" value="1"/>
</dbReference>
<dbReference type="InterPro" id="IPR015942">
    <property type="entry name" value="Asp/Glu/hydantoin_racemase"/>
</dbReference>
<protein>
    <submittedName>
        <fullName evidence="3">Aspartate/glutamate racemase family protein</fullName>
    </submittedName>
</protein>
<dbReference type="PROSITE" id="PS00923">
    <property type="entry name" value="ASP_GLU_RACEMASE_1"/>
    <property type="match status" value="1"/>
</dbReference>